<comment type="caution">
    <text evidence="1">The sequence shown here is derived from an EMBL/GenBank/DDBJ whole genome shotgun (WGS) entry which is preliminary data.</text>
</comment>
<reference evidence="1 2" key="1">
    <citation type="submission" date="2018-01" db="EMBL/GenBank/DDBJ databases">
        <title>A novel member of the phylum Bacteroidetes isolated from glacier ice.</title>
        <authorList>
            <person name="Liu Q."/>
            <person name="Xin Y.-H."/>
        </authorList>
    </citation>
    <scope>NUCLEOTIDE SEQUENCE [LARGE SCALE GENOMIC DNA]</scope>
    <source>
        <strain evidence="1 2">RB1R16</strain>
    </source>
</reference>
<dbReference type="EMBL" id="PPSL01000002">
    <property type="protein sequence ID" value="PQJ11914.1"/>
    <property type="molecule type" value="Genomic_DNA"/>
</dbReference>
<organism evidence="1 2">
    <name type="scientific">Flavipsychrobacter stenotrophus</name>
    <dbReference type="NCBI Taxonomy" id="2077091"/>
    <lineage>
        <taxon>Bacteria</taxon>
        <taxon>Pseudomonadati</taxon>
        <taxon>Bacteroidota</taxon>
        <taxon>Chitinophagia</taxon>
        <taxon>Chitinophagales</taxon>
        <taxon>Chitinophagaceae</taxon>
        <taxon>Flavipsychrobacter</taxon>
    </lineage>
</organism>
<keyword evidence="2" id="KW-1185">Reference proteome</keyword>
<proteinExistence type="predicted"/>
<evidence type="ECO:0000313" key="2">
    <source>
        <dbReference type="Proteomes" id="UP000239872"/>
    </source>
</evidence>
<dbReference type="AlphaFoldDB" id="A0A2S7SYX0"/>
<evidence type="ECO:0000313" key="1">
    <source>
        <dbReference type="EMBL" id="PQJ11914.1"/>
    </source>
</evidence>
<sequence length="81" mass="9705">MHYFFKRILLFSDSKIQLDDELNFYHHSINRDKKKWQITGGEASWFNSLSAFGFHSLNVKKHSLHRLDEFSDTIEKCWGIN</sequence>
<gene>
    <name evidence="1" type="ORF">CJD36_008970</name>
</gene>
<protein>
    <submittedName>
        <fullName evidence="1">Uncharacterized protein</fullName>
    </submittedName>
</protein>
<dbReference type="Proteomes" id="UP000239872">
    <property type="component" value="Unassembled WGS sequence"/>
</dbReference>
<name>A0A2S7SYX0_9BACT</name>
<accession>A0A2S7SYX0</accession>